<keyword evidence="3 11" id="KW-0633">Potassium transport</keyword>
<keyword evidence="8 11" id="KW-1133">Transmembrane helix</keyword>
<keyword evidence="1 11" id="KW-0813">Transport</keyword>
<evidence type="ECO:0000313" key="12">
    <source>
        <dbReference type="EMBL" id="MBL0740002.1"/>
    </source>
</evidence>
<comment type="similarity">
    <text evidence="11">Belongs to the KdpC family.</text>
</comment>
<keyword evidence="6 11" id="KW-0067">ATP-binding</keyword>
<evidence type="ECO:0000256" key="5">
    <source>
        <dbReference type="ARBA" id="ARBA00022741"/>
    </source>
</evidence>
<feature type="transmembrane region" description="Helical" evidence="11">
    <location>
        <begin position="12"/>
        <end position="35"/>
    </location>
</feature>
<keyword evidence="13" id="KW-1185">Reference proteome</keyword>
<comment type="subunit">
    <text evidence="11">The system is composed of three essential subunits: KdpA, KdpB and KdpC.</text>
</comment>
<evidence type="ECO:0000256" key="4">
    <source>
        <dbReference type="ARBA" id="ARBA00022692"/>
    </source>
</evidence>
<dbReference type="NCBIfam" id="NF010606">
    <property type="entry name" value="PRK14002.1"/>
    <property type="match status" value="1"/>
</dbReference>
<dbReference type="Proteomes" id="UP000613030">
    <property type="component" value="Unassembled WGS sequence"/>
</dbReference>
<name>A0ABS1KMV7_9BACT</name>
<sequence>MKTHLITGLKITVATIILFGAIYPLMITGIARVIAPNGGRGEEVKKNGRVVGFELIGQKFDDDKYFNGRPSVVDYNAAGTGGSNKGPTNPDYLAQVQARVDTFLVHNPAIKKSQIPVDLITASGGGLDPHISPAAARIQIQRIAGVRHLDVAKLEALVEAHVEKPILGMGTSRVHVLHLNIALDELK</sequence>
<accession>A0ABS1KMV7</accession>
<gene>
    <name evidence="11" type="primary">kdpC</name>
    <name evidence="12" type="ORF">JI741_02175</name>
</gene>
<keyword evidence="7 11" id="KW-0630">Potassium</keyword>
<proteinExistence type="inferred from homology"/>
<protein>
    <recommendedName>
        <fullName evidence="11">Potassium-transporting ATPase KdpC subunit</fullName>
    </recommendedName>
    <alternativeName>
        <fullName evidence="11">ATP phosphohydrolase [potassium-transporting] C chain</fullName>
    </alternativeName>
    <alternativeName>
        <fullName evidence="11">Potassium-binding and translocating subunit C</fullName>
    </alternativeName>
    <alternativeName>
        <fullName evidence="11">Potassium-translocating ATPase C chain</fullName>
    </alternativeName>
</protein>
<keyword evidence="5 11" id="KW-0547">Nucleotide-binding</keyword>
<evidence type="ECO:0000256" key="9">
    <source>
        <dbReference type="ARBA" id="ARBA00023065"/>
    </source>
</evidence>
<dbReference type="PANTHER" id="PTHR30042">
    <property type="entry name" value="POTASSIUM-TRANSPORTING ATPASE C CHAIN"/>
    <property type="match status" value="1"/>
</dbReference>
<comment type="caution">
    <text evidence="12">The sequence shown here is derived from an EMBL/GenBank/DDBJ whole genome shotgun (WGS) entry which is preliminary data.</text>
</comment>
<evidence type="ECO:0000256" key="1">
    <source>
        <dbReference type="ARBA" id="ARBA00022448"/>
    </source>
</evidence>
<dbReference type="NCBIfam" id="TIGR00681">
    <property type="entry name" value="kdpC"/>
    <property type="match status" value="1"/>
</dbReference>
<evidence type="ECO:0000256" key="2">
    <source>
        <dbReference type="ARBA" id="ARBA00022475"/>
    </source>
</evidence>
<dbReference type="Pfam" id="PF02669">
    <property type="entry name" value="KdpC"/>
    <property type="match status" value="1"/>
</dbReference>
<keyword evidence="9 11" id="KW-0406">Ion transport</keyword>
<dbReference type="PANTHER" id="PTHR30042:SF2">
    <property type="entry name" value="POTASSIUM-TRANSPORTING ATPASE KDPC SUBUNIT"/>
    <property type="match status" value="1"/>
</dbReference>
<organism evidence="12 13">
    <name type="scientific">Chryseolinea lacunae</name>
    <dbReference type="NCBI Taxonomy" id="2801331"/>
    <lineage>
        <taxon>Bacteria</taxon>
        <taxon>Pseudomonadati</taxon>
        <taxon>Bacteroidota</taxon>
        <taxon>Cytophagia</taxon>
        <taxon>Cytophagales</taxon>
        <taxon>Fulvivirgaceae</taxon>
        <taxon>Chryseolinea</taxon>
    </lineage>
</organism>
<dbReference type="NCBIfam" id="NF001454">
    <property type="entry name" value="PRK00315.1"/>
    <property type="match status" value="1"/>
</dbReference>
<dbReference type="InterPro" id="IPR003820">
    <property type="entry name" value="KdpC"/>
</dbReference>
<reference evidence="12 13" key="1">
    <citation type="submission" date="2021-01" db="EMBL/GenBank/DDBJ databases">
        <title>Chryseolinea sp. Jin1 Genome sequencing and assembly.</title>
        <authorList>
            <person name="Kim I."/>
        </authorList>
    </citation>
    <scope>NUCLEOTIDE SEQUENCE [LARGE SCALE GENOMIC DNA]</scope>
    <source>
        <strain evidence="12 13">Jin1</strain>
    </source>
</reference>
<keyword evidence="4 11" id="KW-0812">Transmembrane</keyword>
<comment type="subcellular location">
    <subcellularLocation>
        <location evidence="11">Cell membrane</location>
        <topology evidence="11">Single-pass membrane protein</topology>
    </subcellularLocation>
</comment>
<keyword evidence="2 11" id="KW-1003">Cell membrane</keyword>
<dbReference type="PIRSF" id="PIRSF001296">
    <property type="entry name" value="K_ATPase_KdpC"/>
    <property type="match status" value="1"/>
</dbReference>
<evidence type="ECO:0000256" key="8">
    <source>
        <dbReference type="ARBA" id="ARBA00022989"/>
    </source>
</evidence>
<dbReference type="RefSeq" id="WP_202006958.1">
    <property type="nucleotide sequence ID" value="NZ_JAERRB010000001.1"/>
</dbReference>
<dbReference type="EMBL" id="JAERRB010000001">
    <property type="protein sequence ID" value="MBL0740002.1"/>
    <property type="molecule type" value="Genomic_DNA"/>
</dbReference>
<evidence type="ECO:0000256" key="10">
    <source>
        <dbReference type="ARBA" id="ARBA00023136"/>
    </source>
</evidence>
<keyword evidence="10 11" id="KW-0472">Membrane</keyword>
<evidence type="ECO:0000256" key="11">
    <source>
        <dbReference type="HAMAP-Rule" id="MF_00276"/>
    </source>
</evidence>
<comment type="function">
    <text evidence="11">Part of the high-affinity ATP-driven potassium transport (or Kdp) system, which catalyzes the hydrolysis of ATP coupled with the electrogenic transport of potassium into the cytoplasm. This subunit acts as a catalytic chaperone that increases the ATP-binding affinity of the ATP-hydrolyzing subunit KdpB by the formation of a transient KdpB/KdpC/ATP ternary complex.</text>
</comment>
<evidence type="ECO:0000313" key="13">
    <source>
        <dbReference type="Proteomes" id="UP000613030"/>
    </source>
</evidence>
<evidence type="ECO:0000256" key="3">
    <source>
        <dbReference type="ARBA" id="ARBA00022538"/>
    </source>
</evidence>
<evidence type="ECO:0000256" key="7">
    <source>
        <dbReference type="ARBA" id="ARBA00022958"/>
    </source>
</evidence>
<evidence type="ECO:0000256" key="6">
    <source>
        <dbReference type="ARBA" id="ARBA00022840"/>
    </source>
</evidence>
<dbReference type="HAMAP" id="MF_00276">
    <property type="entry name" value="KdpC"/>
    <property type="match status" value="1"/>
</dbReference>